<keyword evidence="3" id="KW-1185">Reference proteome</keyword>
<dbReference type="InterPro" id="IPR001611">
    <property type="entry name" value="Leu-rich_rpt"/>
</dbReference>
<gene>
    <name evidence="2" type="ORF">OFUS_LOCUS335</name>
</gene>
<dbReference type="InterPro" id="IPR032675">
    <property type="entry name" value="LRR_dom_sf"/>
</dbReference>
<accession>A0A8J1UV89</accession>
<comment type="caution">
    <text evidence="2">The sequence shown here is derived from an EMBL/GenBank/DDBJ whole genome shotgun (WGS) entry which is preliminary data.</text>
</comment>
<dbReference type="PANTHER" id="PTHR24111:SF3">
    <property type="entry name" value="LEUCINE-RICH REPEAT-CONTAINING PROTEIN 73"/>
    <property type="match status" value="1"/>
</dbReference>
<dbReference type="Proteomes" id="UP000749559">
    <property type="component" value="Unassembled WGS sequence"/>
</dbReference>
<keyword evidence="1" id="KW-0677">Repeat</keyword>
<proteinExistence type="predicted"/>
<dbReference type="SUPFAM" id="SSF52047">
    <property type="entry name" value="RNI-like"/>
    <property type="match status" value="1"/>
</dbReference>
<dbReference type="OrthoDB" id="120976at2759"/>
<evidence type="ECO:0000313" key="3">
    <source>
        <dbReference type="Proteomes" id="UP000749559"/>
    </source>
</evidence>
<reference evidence="2" key="1">
    <citation type="submission" date="2022-03" db="EMBL/GenBank/DDBJ databases">
        <authorList>
            <person name="Martin C."/>
        </authorList>
    </citation>
    <scope>NUCLEOTIDE SEQUENCE</scope>
</reference>
<evidence type="ECO:0000256" key="1">
    <source>
        <dbReference type="ARBA" id="ARBA00022737"/>
    </source>
</evidence>
<dbReference type="PANTHER" id="PTHR24111">
    <property type="entry name" value="LEUCINE-RICH REPEAT-CONTAINING PROTEIN 34"/>
    <property type="match status" value="1"/>
</dbReference>
<sequence>ETQDDTAAEHQAESDDDEAYLNTVGMEPRRVHTGSIIPLITDNEDVSLTSLALDDYQVNELAEYIRDHDDMQTLMLRNDNIDDTKMFKLAEAIKESPSTFRMLNLNCNNIGANGAKSVVEIFKDKPTIKMLLLHGNPLGCEGVRNIVNGLKDISSGTNDVTRDNENRNMGSARTIETVASDLVSDAMSNAIRSESPILMDRDEILSPRNKIAQIQLKLNRLDLGDTKIDDEAISDIQRLLEFDFLKITTLNLSGNRKVTHDGWSQLAETLKNHKTVHTLSLDYNRLGDKGADIIGGLLATNNKLRCVDLEGNNMSDEGGNAILQGVKKNSGTLLDITLTPGNKINENLIDEIREAVRDKSN</sequence>
<organism evidence="2 3">
    <name type="scientific">Owenia fusiformis</name>
    <name type="common">Polychaete worm</name>
    <dbReference type="NCBI Taxonomy" id="6347"/>
    <lineage>
        <taxon>Eukaryota</taxon>
        <taxon>Metazoa</taxon>
        <taxon>Spiralia</taxon>
        <taxon>Lophotrochozoa</taxon>
        <taxon>Annelida</taxon>
        <taxon>Polychaeta</taxon>
        <taxon>Sedentaria</taxon>
        <taxon>Canalipalpata</taxon>
        <taxon>Sabellida</taxon>
        <taxon>Oweniida</taxon>
        <taxon>Oweniidae</taxon>
        <taxon>Owenia</taxon>
    </lineage>
</organism>
<dbReference type="InterPro" id="IPR052201">
    <property type="entry name" value="LRR-containing_regulator"/>
</dbReference>
<feature type="non-terminal residue" evidence="2">
    <location>
        <position position="361"/>
    </location>
</feature>
<dbReference type="AlphaFoldDB" id="A0A8J1UV89"/>
<dbReference type="Pfam" id="PF13516">
    <property type="entry name" value="LRR_6"/>
    <property type="match status" value="3"/>
</dbReference>
<evidence type="ECO:0000313" key="2">
    <source>
        <dbReference type="EMBL" id="CAH1772599.1"/>
    </source>
</evidence>
<name>A0A8J1UV89_OWEFU</name>
<protein>
    <submittedName>
        <fullName evidence="2">Uncharacterized protein</fullName>
    </submittedName>
</protein>
<dbReference type="EMBL" id="CAIIXF020000001">
    <property type="protein sequence ID" value="CAH1772599.1"/>
    <property type="molecule type" value="Genomic_DNA"/>
</dbReference>
<dbReference type="Gene3D" id="3.80.10.10">
    <property type="entry name" value="Ribonuclease Inhibitor"/>
    <property type="match status" value="2"/>
</dbReference>
<dbReference type="SMART" id="SM00368">
    <property type="entry name" value="LRR_RI"/>
    <property type="match status" value="6"/>
</dbReference>